<evidence type="ECO:0000313" key="2">
    <source>
        <dbReference type="EMBL" id="ADG80068.1"/>
    </source>
</evidence>
<dbReference type="KEGG" id="tpr:Tpau_3489"/>
<reference evidence="3" key="1">
    <citation type="submission" date="2010-03" db="EMBL/GenBank/DDBJ databases">
        <title>The complete chromosome of Tsukamurella paurometabola DSM 20162.</title>
        <authorList>
            <consortium name="US DOE Joint Genome Institute (JGI-PGF)"/>
            <person name="Lucas S."/>
            <person name="Copeland A."/>
            <person name="Lapidus A."/>
            <person name="Glavina del Rio T."/>
            <person name="Dalin E."/>
            <person name="Tice H."/>
            <person name="Bruce D."/>
            <person name="Goodwin L."/>
            <person name="Pitluck S."/>
            <person name="Kyrpides N."/>
            <person name="Mavromatis K."/>
            <person name="Ivanova N."/>
            <person name="Mikhailova N."/>
            <person name="Munk A.C."/>
            <person name="Brettin T."/>
            <person name="Detter J.C."/>
            <person name="Tapia R."/>
            <person name="Han C."/>
            <person name="Larimer F."/>
            <person name="Land M."/>
            <person name="Hauser L."/>
            <person name="Markowitz V."/>
            <person name="Cheng J.-F."/>
            <person name="Hugenholtz P."/>
            <person name="Woyke T."/>
            <person name="Wu D."/>
            <person name="Jando M."/>
            <person name="Brambilla E."/>
            <person name="Klenk H.-P."/>
            <person name="Eisen J.A."/>
        </authorList>
    </citation>
    <scope>NUCLEOTIDE SEQUENCE [LARGE SCALE GENOMIC DNA]</scope>
    <source>
        <strain evidence="3">ATCC 8368 / DSM 20162 / CCUG 35730 / CIP 100753 / JCM 10117 / KCTC 9821 / NBRC 16120 / NCIMB 702349 / NCTC 13040</strain>
    </source>
</reference>
<protein>
    <submittedName>
        <fullName evidence="2">Putative integral membrane protein</fullName>
    </submittedName>
</protein>
<keyword evidence="1" id="KW-1133">Transmembrane helix</keyword>
<reference evidence="2 3" key="2">
    <citation type="journal article" date="2011" name="Stand. Genomic Sci.">
        <title>Complete genome sequence of Tsukamurella paurometabola type strain (no. 33).</title>
        <authorList>
            <person name="Munk A.C."/>
            <person name="Lapidus A."/>
            <person name="Lucas S."/>
            <person name="Nolan M."/>
            <person name="Tice H."/>
            <person name="Cheng J.F."/>
            <person name="Del Rio T.G."/>
            <person name="Goodwin L."/>
            <person name="Pitluck S."/>
            <person name="Liolios K."/>
            <person name="Huntemann M."/>
            <person name="Ivanova N."/>
            <person name="Mavromatis K."/>
            <person name="Mikhailova N."/>
            <person name="Pati A."/>
            <person name="Chen A."/>
            <person name="Palaniappan K."/>
            <person name="Tapia R."/>
            <person name="Han C."/>
            <person name="Land M."/>
            <person name="Hauser L."/>
            <person name="Chang Y.J."/>
            <person name="Jeffries C.D."/>
            <person name="Brettin T."/>
            <person name="Yasawong M."/>
            <person name="Brambilla E.M."/>
            <person name="Rohde M."/>
            <person name="Sikorski J."/>
            <person name="Goker M."/>
            <person name="Detter J.C."/>
            <person name="Woyke T."/>
            <person name="Bristow J."/>
            <person name="Eisen J.A."/>
            <person name="Markowitz V."/>
            <person name="Hugenholtz P."/>
            <person name="Kyrpides N.C."/>
            <person name="Klenk H.P."/>
        </authorList>
    </citation>
    <scope>NUCLEOTIDE SEQUENCE [LARGE SCALE GENOMIC DNA]</scope>
    <source>
        <strain evidence="3">ATCC 8368 / DSM 20162 / CCUG 35730 / CIP 100753 / JCM 10117 / KCTC 9821 / NBRC 16120 / NCIMB 702349 / NCTC 13040</strain>
    </source>
</reference>
<feature type="transmembrane region" description="Helical" evidence="1">
    <location>
        <begin position="165"/>
        <end position="190"/>
    </location>
</feature>
<sequence length="275" mass="28204">MTAASAQARPAASGGVPGLPQTIASEFTKYSTLRASKVNLFFAVFVCAAVAAVVSSTLSVTRTEPVDSIPAVDVFTVPLLGLDAAGIVLLIGAAAFFGAEFTKRQGTVTFAVTPRRVRVLVAKVVVTVAVGIVVGIVDAIVAVSLGRAIGAHTGAQQLPLSDPAAVRLLLTTPFQPVYYAVLVGLFAVALRSSAGAIGLGFVVMLVAPAIAGALPGQIAQVVAPLLPRAGFDTLAGVAKIGAPEHVPVWWALLMMAGWLVVAWLLAVRRLRSHDV</sequence>
<dbReference type="eggNOG" id="COG1277">
    <property type="taxonomic scope" value="Bacteria"/>
</dbReference>
<feature type="transmembrane region" description="Helical" evidence="1">
    <location>
        <begin position="197"/>
        <end position="218"/>
    </location>
</feature>
<dbReference type="HOGENOM" id="CLU_1011727_0_0_11"/>
<evidence type="ECO:0000256" key="1">
    <source>
        <dbReference type="SAM" id="Phobius"/>
    </source>
</evidence>
<feature type="transmembrane region" description="Helical" evidence="1">
    <location>
        <begin position="79"/>
        <end position="99"/>
    </location>
</feature>
<evidence type="ECO:0000313" key="3">
    <source>
        <dbReference type="Proteomes" id="UP000001213"/>
    </source>
</evidence>
<proteinExistence type="predicted"/>
<accession>D5UX49</accession>
<feature type="transmembrane region" description="Helical" evidence="1">
    <location>
        <begin position="120"/>
        <end position="145"/>
    </location>
</feature>
<feature type="transmembrane region" description="Helical" evidence="1">
    <location>
        <begin position="248"/>
        <end position="267"/>
    </location>
</feature>
<dbReference type="RefSeq" id="WP_013128065.1">
    <property type="nucleotide sequence ID" value="NC_014158.1"/>
</dbReference>
<dbReference type="AlphaFoldDB" id="D5UX49"/>
<dbReference type="Proteomes" id="UP000001213">
    <property type="component" value="Chromosome"/>
</dbReference>
<dbReference type="STRING" id="521096.Tpau_3489"/>
<organism evidence="2 3">
    <name type="scientific">Tsukamurella paurometabola (strain ATCC 8368 / DSM 20162 / CCUG 35730 / CIP 100753 / JCM 10117 / KCTC 9821 / NBRC 16120 / NCIMB 702349 / NCTC 13040)</name>
    <name type="common">Corynebacterium paurometabolum</name>
    <dbReference type="NCBI Taxonomy" id="521096"/>
    <lineage>
        <taxon>Bacteria</taxon>
        <taxon>Bacillati</taxon>
        <taxon>Actinomycetota</taxon>
        <taxon>Actinomycetes</taxon>
        <taxon>Mycobacteriales</taxon>
        <taxon>Tsukamurellaceae</taxon>
        <taxon>Tsukamurella</taxon>
    </lineage>
</organism>
<dbReference type="EMBL" id="CP001966">
    <property type="protein sequence ID" value="ADG80068.1"/>
    <property type="molecule type" value="Genomic_DNA"/>
</dbReference>
<name>D5UX49_TSUPD</name>
<gene>
    <name evidence="2" type="ordered locus">Tpau_3489</name>
</gene>
<feature type="transmembrane region" description="Helical" evidence="1">
    <location>
        <begin position="38"/>
        <end position="59"/>
    </location>
</feature>
<keyword evidence="3" id="KW-1185">Reference proteome</keyword>
<keyword evidence="1" id="KW-0472">Membrane</keyword>
<keyword evidence="1" id="KW-0812">Transmembrane</keyword>